<evidence type="ECO:0000256" key="1">
    <source>
        <dbReference type="SAM" id="Phobius"/>
    </source>
</evidence>
<evidence type="ECO:0000313" key="2">
    <source>
        <dbReference type="Proteomes" id="UP000887565"/>
    </source>
</evidence>
<reference evidence="3" key="1">
    <citation type="submission" date="2022-11" db="UniProtKB">
        <authorList>
            <consortium name="WormBaseParasite"/>
        </authorList>
    </citation>
    <scope>IDENTIFICATION</scope>
</reference>
<keyword evidence="1" id="KW-0812">Transmembrane</keyword>
<feature type="transmembrane region" description="Helical" evidence="1">
    <location>
        <begin position="12"/>
        <end position="33"/>
    </location>
</feature>
<protein>
    <submittedName>
        <fullName evidence="3">Uncharacterized protein</fullName>
    </submittedName>
</protein>
<accession>A0A915JUX2</accession>
<keyword evidence="1" id="KW-1133">Transmembrane helix</keyword>
<sequence length="76" mass="8199">MKRTTAISGGHNFAQLIGPVTFHLFVATSLALFSQTKSVSGTVWIVHEDQLECPTDSIRCADAPNLLCDCPFSCPC</sequence>
<evidence type="ECO:0000313" key="3">
    <source>
        <dbReference type="WBParaSite" id="nRc.2.0.1.t30071-RA"/>
    </source>
</evidence>
<organism evidence="2 3">
    <name type="scientific">Romanomermis culicivorax</name>
    <name type="common">Nematode worm</name>
    <dbReference type="NCBI Taxonomy" id="13658"/>
    <lineage>
        <taxon>Eukaryota</taxon>
        <taxon>Metazoa</taxon>
        <taxon>Ecdysozoa</taxon>
        <taxon>Nematoda</taxon>
        <taxon>Enoplea</taxon>
        <taxon>Dorylaimia</taxon>
        <taxon>Mermithida</taxon>
        <taxon>Mermithoidea</taxon>
        <taxon>Mermithidae</taxon>
        <taxon>Romanomermis</taxon>
    </lineage>
</organism>
<name>A0A915JUX2_ROMCU</name>
<keyword evidence="2" id="KW-1185">Reference proteome</keyword>
<dbReference type="AlphaFoldDB" id="A0A915JUX2"/>
<dbReference type="Proteomes" id="UP000887565">
    <property type="component" value="Unplaced"/>
</dbReference>
<proteinExistence type="predicted"/>
<dbReference type="WBParaSite" id="nRc.2.0.1.t30071-RA">
    <property type="protein sequence ID" value="nRc.2.0.1.t30071-RA"/>
    <property type="gene ID" value="nRc.2.0.1.g30071"/>
</dbReference>
<keyword evidence="1" id="KW-0472">Membrane</keyword>